<accession>A0A0A9G5I0</accession>
<reference evidence="1" key="2">
    <citation type="journal article" date="2015" name="Data Brief">
        <title>Shoot transcriptome of the giant reed, Arundo donax.</title>
        <authorList>
            <person name="Barrero R.A."/>
            <person name="Guerrero F.D."/>
            <person name="Moolhuijzen P."/>
            <person name="Goolsby J.A."/>
            <person name="Tidwell J."/>
            <person name="Bellgard S.E."/>
            <person name="Bellgard M.I."/>
        </authorList>
    </citation>
    <scope>NUCLEOTIDE SEQUENCE</scope>
    <source>
        <tissue evidence="1">Shoot tissue taken approximately 20 cm above the soil surface</tissue>
    </source>
</reference>
<organism evidence="1">
    <name type="scientific">Arundo donax</name>
    <name type="common">Giant reed</name>
    <name type="synonym">Donax arundinaceus</name>
    <dbReference type="NCBI Taxonomy" id="35708"/>
    <lineage>
        <taxon>Eukaryota</taxon>
        <taxon>Viridiplantae</taxon>
        <taxon>Streptophyta</taxon>
        <taxon>Embryophyta</taxon>
        <taxon>Tracheophyta</taxon>
        <taxon>Spermatophyta</taxon>
        <taxon>Magnoliopsida</taxon>
        <taxon>Liliopsida</taxon>
        <taxon>Poales</taxon>
        <taxon>Poaceae</taxon>
        <taxon>PACMAD clade</taxon>
        <taxon>Arundinoideae</taxon>
        <taxon>Arundineae</taxon>
        <taxon>Arundo</taxon>
    </lineage>
</organism>
<name>A0A0A9G5I0_ARUDO</name>
<evidence type="ECO:0000313" key="1">
    <source>
        <dbReference type="EMBL" id="JAE20340.1"/>
    </source>
</evidence>
<protein>
    <submittedName>
        <fullName evidence="1">Uncharacterized protein</fullName>
    </submittedName>
</protein>
<dbReference type="EMBL" id="GBRH01177556">
    <property type="protein sequence ID" value="JAE20340.1"/>
    <property type="molecule type" value="Transcribed_RNA"/>
</dbReference>
<dbReference type="AlphaFoldDB" id="A0A0A9G5I0"/>
<reference evidence="1" key="1">
    <citation type="submission" date="2014-09" db="EMBL/GenBank/DDBJ databases">
        <authorList>
            <person name="Magalhaes I.L.F."/>
            <person name="Oliveira U."/>
            <person name="Santos F.R."/>
            <person name="Vidigal T.H.D.A."/>
            <person name="Brescovit A.D."/>
            <person name="Santos A.J."/>
        </authorList>
    </citation>
    <scope>NUCLEOTIDE SEQUENCE</scope>
    <source>
        <tissue evidence="1">Shoot tissue taken approximately 20 cm above the soil surface</tissue>
    </source>
</reference>
<dbReference type="EMBL" id="GBRH01191647">
    <property type="protein sequence ID" value="JAE06249.1"/>
    <property type="molecule type" value="Transcribed_RNA"/>
</dbReference>
<sequence>MGMVVRFNTLLVNPYYQSVDFIAYIVLVLSSSSWVNHALYMEVVCITMILDVISVTEI</sequence>
<proteinExistence type="predicted"/>